<dbReference type="SMART" id="SM00304">
    <property type="entry name" value="HAMP"/>
    <property type="match status" value="1"/>
</dbReference>
<dbReference type="Gene3D" id="3.30.565.10">
    <property type="entry name" value="Histidine kinase-like ATPase, C-terminal domain"/>
    <property type="match status" value="1"/>
</dbReference>
<accession>A0ABM9CNR1</accession>
<evidence type="ECO:0000259" key="10">
    <source>
        <dbReference type="PROSITE" id="PS50885"/>
    </source>
</evidence>
<keyword evidence="3" id="KW-0597">Phosphoprotein</keyword>
<organism evidence="11 12">
    <name type="scientific">Paenibacillus allorhizoplanae</name>
    <dbReference type="NCBI Taxonomy" id="2905648"/>
    <lineage>
        <taxon>Bacteria</taxon>
        <taxon>Bacillati</taxon>
        <taxon>Bacillota</taxon>
        <taxon>Bacilli</taxon>
        <taxon>Bacillales</taxon>
        <taxon>Paenibacillaceae</taxon>
        <taxon>Paenibacillus</taxon>
    </lineage>
</organism>
<dbReference type="RefSeq" id="WP_236291066.1">
    <property type="nucleotide sequence ID" value="NZ_CAKMMW010000018.1"/>
</dbReference>
<evidence type="ECO:0000256" key="2">
    <source>
        <dbReference type="ARBA" id="ARBA00022475"/>
    </source>
</evidence>
<dbReference type="Gene3D" id="3.30.450.20">
    <property type="entry name" value="PAS domain"/>
    <property type="match status" value="2"/>
</dbReference>
<evidence type="ECO:0000256" key="9">
    <source>
        <dbReference type="SAM" id="Phobius"/>
    </source>
</evidence>
<feature type="transmembrane region" description="Helical" evidence="9">
    <location>
        <begin position="306"/>
        <end position="329"/>
    </location>
</feature>
<dbReference type="Proteomes" id="UP000838821">
    <property type="component" value="Unassembled WGS sequence"/>
</dbReference>
<dbReference type="Pfam" id="PF02518">
    <property type="entry name" value="HATPase_c"/>
    <property type="match status" value="1"/>
</dbReference>
<keyword evidence="12" id="KW-1185">Reference proteome</keyword>
<dbReference type="PROSITE" id="PS50885">
    <property type="entry name" value="HAMP"/>
    <property type="match status" value="1"/>
</dbReference>
<dbReference type="PANTHER" id="PTHR34220">
    <property type="entry name" value="SENSOR HISTIDINE KINASE YPDA"/>
    <property type="match status" value="1"/>
</dbReference>
<keyword evidence="7 9" id="KW-1133">Transmembrane helix</keyword>
<dbReference type="InterPro" id="IPR010559">
    <property type="entry name" value="Sig_transdc_His_kin_internal"/>
</dbReference>
<dbReference type="Pfam" id="PF02743">
    <property type="entry name" value="dCache_1"/>
    <property type="match status" value="1"/>
</dbReference>
<evidence type="ECO:0000256" key="5">
    <source>
        <dbReference type="ARBA" id="ARBA00022692"/>
    </source>
</evidence>
<dbReference type="CDD" id="cd12912">
    <property type="entry name" value="PDC2_MCP_like"/>
    <property type="match status" value="1"/>
</dbReference>
<dbReference type="EMBL" id="CAKMMW010000018">
    <property type="protein sequence ID" value="CAH1219622.1"/>
    <property type="molecule type" value="Genomic_DNA"/>
</dbReference>
<proteinExistence type="predicted"/>
<protein>
    <recommendedName>
        <fullName evidence="10">HAMP domain-containing protein</fullName>
    </recommendedName>
</protein>
<keyword evidence="5 9" id="KW-0812">Transmembrane</keyword>
<dbReference type="CDD" id="cd06225">
    <property type="entry name" value="HAMP"/>
    <property type="match status" value="1"/>
</dbReference>
<keyword evidence="6" id="KW-0418">Kinase</keyword>
<dbReference type="InterPro" id="IPR003660">
    <property type="entry name" value="HAMP_dom"/>
</dbReference>
<sequence>MIRWLSQKSLFQQFTLAMIVVIFIPLVIITGFSYYRATDQISTLVSELLEKVVTDVSQQLDDVIENYDTLTLYLANSEQVRSFVEQPADAYYEKVRFTSWIESETPFHDFILQSPIVNNLNIVGNTGMFYATNRHAMDGEALSRKESILRRAPALTAQYSQNNGTKIIASQVFQVSPGGAFYISMGRVVLGKNDYTVKGVLFTDIVLDELLKSWKREDIKDGYLWIVDLSGQILYHPDTSLIGTRLEASNSQRLIAGERGHFTSTSDKGDKTVHVYSASKYSGWRVIATVPVVTFEAPITKLRNSIWTFSILIIPVILICFFTFTRSILRPLIRLKAGMREVEQERFVRIEGTALPGNEIGSLISTYNGMVTRISELIETVYKAELKHREDEIARKEAEYHALQMQINPHFLYNTLGTINNYALIAGQTSIQDMIEALAHMFRYSIKDLGEPVQLQEEIQHVHNYLCIQKHRHSRMPMIRWETADFEGYIVPRLMLQPLIENVFQHAFPTIKESDEILIRCQAQGELLLVSVEDNGRGLREAVMESTFVDQLDGANLGIGLVNVHKRIRLKYGDSYGLLLRGSEGEGTTVIAIVRLEPPKTSEIKSIIS</sequence>
<keyword evidence="4" id="KW-0808">Transferase</keyword>
<reference evidence="11" key="1">
    <citation type="submission" date="2022-01" db="EMBL/GenBank/DDBJ databases">
        <authorList>
            <person name="Criscuolo A."/>
        </authorList>
    </citation>
    <scope>NUCLEOTIDE SEQUENCE</scope>
    <source>
        <strain evidence="11">CIP111891</strain>
    </source>
</reference>
<dbReference type="InterPro" id="IPR003594">
    <property type="entry name" value="HATPase_dom"/>
</dbReference>
<dbReference type="Pfam" id="PF06580">
    <property type="entry name" value="His_kinase"/>
    <property type="match status" value="1"/>
</dbReference>
<dbReference type="InterPro" id="IPR036890">
    <property type="entry name" value="HATPase_C_sf"/>
</dbReference>
<gene>
    <name evidence="11" type="ORF">PAECIP111891_04940</name>
</gene>
<comment type="subcellular location">
    <subcellularLocation>
        <location evidence="1">Cell membrane</location>
        <topology evidence="1">Multi-pass membrane protein</topology>
    </subcellularLocation>
</comment>
<dbReference type="PANTHER" id="PTHR34220:SF7">
    <property type="entry name" value="SENSOR HISTIDINE KINASE YPDA"/>
    <property type="match status" value="1"/>
</dbReference>
<feature type="transmembrane region" description="Helical" evidence="9">
    <location>
        <begin position="14"/>
        <end position="35"/>
    </location>
</feature>
<keyword evidence="2" id="KW-1003">Cell membrane</keyword>
<feature type="domain" description="HAMP" evidence="10">
    <location>
        <begin position="326"/>
        <end position="379"/>
    </location>
</feature>
<comment type="caution">
    <text evidence="11">The sequence shown here is derived from an EMBL/GenBank/DDBJ whole genome shotgun (WGS) entry which is preliminary data.</text>
</comment>
<evidence type="ECO:0000256" key="7">
    <source>
        <dbReference type="ARBA" id="ARBA00022989"/>
    </source>
</evidence>
<evidence type="ECO:0000313" key="11">
    <source>
        <dbReference type="EMBL" id="CAH1219622.1"/>
    </source>
</evidence>
<evidence type="ECO:0000256" key="1">
    <source>
        <dbReference type="ARBA" id="ARBA00004651"/>
    </source>
</evidence>
<keyword evidence="8 9" id="KW-0472">Membrane</keyword>
<evidence type="ECO:0000256" key="4">
    <source>
        <dbReference type="ARBA" id="ARBA00022679"/>
    </source>
</evidence>
<name>A0ABM9CNR1_9BACL</name>
<dbReference type="SUPFAM" id="SSF55874">
    <property type="entry name" value="ATPase domain of HSP90 chaperone/DNA topoisomerase II/histidine kinase"/>
    <property type="match status" value="1"/>
</dbReference>
<evidence type="ECO:0000256" key="8">
    <source>
        <dbReference type="ARBA" id="ARBA00023136"/>
    </source>
</evidence>
<evidence type="ECO:0000256" key="3">
    <source>
        <dbReference type="ARBA" id="ARBA00022553"/>
    </source>
</evidence>
<dbReference type="InterPro" id="IPR050640">
    <property type="entry name" value="Bact_2-comp_sensor_kinase"/>
</dbReference>
<evidence type="ECO:0000256" key="6">
    <source>
        <dbReference type="ARBA" id="ARBA00022777"/>
    </source>
</evidence>
<dbReference type="Gene3D" id="6.10.340.10">
    <property type="match status" value="1"/>
</dbReference>
<evidence type="ECO:0000313" key="12">
    <source>
        <dbReference type="Proteomes" id="UP000838821"/>
    </source>
</evidence>
<dbReference type="InterPro" id="IPR033479">
    <property type="entry name" value="dCache_1"/>
</dbReference>